<dbReference type="InterPro" id="IPR046595">
    <property type="entry name" value="DUF6653"/>
</dbReference>
<reference evidence="2" key="1">
    <citation type="journal article" date="2014" name="Int. J. Syst. Evol. Microbiol.">
        <title>Complete genome sequence of Corynebacterium casei LMG S-19264T (=DSM 44701T), isolated from a smear-ripened cheese.</title>
        <authorList>
            <consortium name="US DOE Joint Genome Institute (JGI-PGF)"/>
            <person name="Walter F."/>
            <person name="Albersmeier A."/>
            <person name="Kalinowski J."/>
            <person name="Ruckert C."/>
        </authorList>
    </citation>
    <scope>NUCLEOTIDE SEQUENCE</scope>
    <source>
        <strain evidence="2">CGMCC 1.3617</strain>
    </source>
</reference>
<gene>
    <name evidence="2" type="ORF">GCM10011320_47840</name>
</gene>
<name>A0A917KZQ4_9PROT</name>
<keyword evidence="1" id="KW-1133">Transmembrane helix</keyword>
<accession>A0A917KZQ4</accession>
<dbReference type="AlphaFoldDB" id="A0A917KZQ4"/>
<evidence type="ECO:0000313" key="3">
    <source>
        <dbReference type="Proteomes" id="UP000661507"/>
    </source>
</evidence>
<feature type="transmembrane region" description="Helical" evidence="1">
    <location>
        <begin position="45"/>
        <end position="64"/>
    </location>
</feature>
<organism evidence="2 3">
    <name type="scientific">Neoroseomonas lacus</name>
    <dbReference type="NCBI Taxonomy" id="287609"/>
    <lineage>
        <taxon>Bacteria</taxon>
        <taxon>Pseudomonadati</taxon>
        <taxon>Pseudomonadota</taxon>
        <taxon>Alphaproteobacteria</taxon>
        <taxon>Acetobacterales</taxon>
        <taxon>Acetobacteraceae</taxon>
        <taxon>Neoroseomonas</taxon>
    </lineage>
</organism>
<proteinExistence type="predicted"/>
<keyword evidence="1" id="KW-0472">Membrane</keyword>
<keyword evidence="1" id="KW-0812">Transmembrane</keyword>
<evidence type="ECO:0000256" key="1">
    <source>
        <dbReference type="SAM" id="Phobius"/>
    </source>
</evidence>
<keyword evidence="3" id="KW-1185">Reference proteome</keyword>
<dbReference type="Pfam" id="PF20358">
    <property type="entry name" value="DUF6653"/>
    <property type="match status" value="1"/>
</dbReference>
<evidence type="ECO:0000313" key="2">
    <source>
        <dbReference type="EMBL" id="GGJ34527.1"/>
    </source>
</evidence>
<dbReference type="Proteomes" id="UP000661507">
    <property type="component" value="Unassembled WGS sequence"/>
</dbReference>
<protein>
    <submittedName>
        <fullName evidence="2">Uncharacterized protein</fullName>
    </submittedName>
</protein>
<sequence>MTLERRIAAAFRMDDATWARHANPWSGWTRLTALPLLALAGWSRVWIGGWWLLALAAALAWIWFNPRLFPPPARQDAWMTRGVLGERLWLARDTRPVPSHHRLLPNILSAIAGAGVLLAILGVTLLSIWPTVMGIVVAMLAKLWFLDRMAWLHAEAATGAGSP</sequence>
<feature type="transmembrane region" description="Helical" evidence="1">
    <location>
        <begin position="103"/>
        <end position="121"/>
    </location>
</feature>
<reference evidence="2" key="2">
    <citation type="submission" date="2020-09" db="EMBL/GenBank/DDBJ databases">
        <authorList>
            <person name="Sun Q."/>
            <person name="Zhou Y."/>
        </authorList>
    </citation>
    <scope>NUCLEOTIDE SEQUENCE</scope>
    <source>
        <strain evidence="2">CGMCC 1.3617</strain>
    </source>
</reference>
<dbReference type="EMBL" id="BMKW01000013">
    <property type="protein sequence ID" value="GGJ34527.1"/>
    <property type="molecule type" value="Genomic_DNA"/>
</dbReference>
<comment type="caution">
    <text evidence="2">The sequence shown here is derived from an EMBL/GenBank/DDBJ whole genome shotgun (WGS) entry which is preliminary data.</text>
</comment>
<dbReference type="RefSeq" id="WP_188971530.1">
    <property type="nucleotide sequence ID" value="NZ_BMKW01000013.1"/>
</dbReference>